<feature type="transmembrane region" description="Helical" evidence="7">
    <location>
        <begin position="210"/>
        <end position="236"/>
    </location>
</feature>
<comment type="similarity">
    <text evidence="6">Belongs to the sodium:neurotransmitter symporter (SNF) (TC 2.A.22) family.</text>
</comment>
<evidence type="ECO:0000256" key="2">
    <source>
        <dbReference type="ARBA" id="ARBA00022448"/>
    </source>
</evidence>
<dbReference type="CDD" id="cd10336">
    <property type="entry name" value="SLC6sbd_Tyt1-Like"/>
    <property type="match status" value="1"/>
</dbReference>
<dbReference type="InterPro" id="IPR037272">
    <property type="entry name" value="SNS_sf"/>
</dbReference>
<dbReference type="PRINTS" id="PR00176">
    <property type="entry name" value="NANEUSMPORT"/>
</dbReference>
<gene>
    <name evidence="8" type="ORF">M947_08360</name>
</gene>
<dbReference type="EMBL" id="AUPZ01000010">
    <property type="protein sequence ID" value="EQB39158.1"/>
    <property type="molecule type" value="Genomic_DNA"/>
</dbReference>
<feature type="transmembrane region" description="Helical" evidence="7">
    <location>
        <begin position="248"/>
        <end position="271"/>
    </location>
</feature>
<dbReference type="PANTHER" id="PTHR42948:SF1">
    <property type="entry name" value="TRANSPORTER"/>
    <property type="match status" value="1"/>
</dbReference>
<reference evidence="8 9" key="1">
    <citation type="submission" date="2013-07" db="EMBL/GenBank/DDBJ databases">
        <title>Sulfurimonas hongkongensis AST-10 Genome Sequencing.</title>
        <authorList>
            <person name="Cai L."/>
            <person name="Zhang T."/>
        </authorList>
    </citation>
    <scope>NUCLEOTIDE SEQUENCE [LARGE SCALE GENOMIC DNA]</scope>
    <source>
        <strain evidence="8 9">AST-10</strain>
    </source>
</reference>
<dbReference type="InterPro" id="IPR000175">
    <property type="entry name" value="Na/ntran_symport"/>
</dbReference>
<feature type="transmembrane region" description="Helical" evidence="7">
    <location>
        <begin position="170"/>
        <end position="190"/>
    </location>
</feature>
<keyword evidence="5 7" id="KW-0472">Membrane</keyword>
<evidence type="ECO:0000256" key="6">
    <source>
        <dbReference type="RuleBase" id="RU003732"/>
    </source>
</evidence>
<evidence type="ECO:0000256" key="3">
    <source>
        <dbReference type="ARBA" id="ARBA00022692"/>
    </source>
</evidence>
<feature type="transmembrane region" description="Helical" evidence="7">
    <location>
        <begin position="380"/>
        <end position="402"/>
    </location>
</feature>
<dbReference type="GO" id="GO:0015293">
    <property type="term" value="F:symporter activity"/>
    <property type="evidence" value="ECO:0007669"/>
    <property type="project" value="UniProtKB-KW"/>
</dbReference>
<evidence type="ECO:0000256" key="5">
    <source>
        <dbReference type="ARBA" id="ARBA00023136"/>
    </source>
</evidence>
<feature type="transmembrane region" description="Helical" evidence="7">
    <location>
        <begin position="134"/>
        <end position="158"/>
    </location>
</feature>
<comment type="subcellular location">
    <subcellularLocation>
        <location evidence="1">Membrane</location>
        <topology evidence="1">Multi-pass membrane protein</topology>
    </subcellularLocation>
</comment>
<evidence type="ECO:0000256" key="1">
    <source>
        <dbReference type="ARBA" id="ARBA00004141"/>
    </source>
</evidence>
<evidence type="ECO:0000313" key="9">
    <source>
        <dbReference type="Proteomes" id="UP000015520"/>
    </source>
</evidence>
<dbReference type="GO" id="GO:0016020">
    <property type="term" value="C:membrane"/>
    <property type="evidence" value="ECO:0007669"/>
    <property type="project" value="UniProtKB-SubCell"/>
</dbReference>
<dbReference type="PROSITE" id="PS50267">
    <property type="entry name" value="NA_NEUROTRAN_SYMP_3"/>
    <property type="match status" value="1"/>
</dbReference>
<accession>T0L089</accession>
<keyword evidence="3 6" id="KW-0812">Transmembrane</keyword>
<dbReference type="NCBIfam" id="NF037979">
    <property type="entry name" value="Na_transp"/>
    <property type="match status" value="1"/>
</dbReference>
<feature type="transmembrane region" description="Helical" evidence="7">
    <location>
        <begin position="291"/>
        <end position="319"/>
    </location>
</feature>
<dbReference type="Pfam" id="PF00209">
    <property type="entry name" value="SNF"/>
    <property type="match status" value="2"/>
</dbReference>
<dbReference type="PANTHER" id="PTHR42948">
    <property type="entry name" value="TRANSPORTER"/>
    <property type="match status" value="1"/>
</dbReference>
<dbReference type="RefSeq" id="WP_021287922.1">
    <property type="nucleotide sequence ID" value="NZ_AUPZ01000010.1"/>
</dbReference>
<dbReference type="InterPro" id="IPR047218">
    <property type="entry name" value="YocR/YhdH-like"/>
</dbReference>
<dbReference type="AlphaFoldDB" id="T0L089"/>
<dbReference type="STRING" id="1172190.M947_08360"/>
<feature type="transmembrane region" description="Helical" evidence="7">
    <location>
        <begin position="422"/>
        <end position="443"/>
    </location>
</feature>
<dbReference type="PATRIC" id="fig|1172190.3.peg.1609"/>
<evidence type="ECO:0000256" key="4">
    <source>
        <dbReference type="ARBA" id="ARBA00022989"/>
    </source>
</evidence>
<evidence type="ECO:0000256" key="7">
    <source>
        <dbReference type="SAM" id="Phobius"/>
    </source>
</evidence>
<name>T0L089_9BACT</name>
<dbReference type="eggNOG" id="COG0733">
    <property type="taxonomic scope" value="Bacteria"/>
</dbReference>
<protein>
    <recommendedName>
        <fullName evidence="6">Transporter</fullName>
    </recommendedName>
</protein>
<evidence type="ECO:0000313" key="8">
    <source>
        <dbReference type="EMBL" id="EQB39158.1"/>
    </source>
</evidence>
<dbReference type="Proteomes" id="UP000015520">
    <property type="component" value="Unassembled WGS sequence"/>
</dbReference>
<feature type="transmembrane region" description="Helical" evidence="7">
    <location>
        <begin position="87"/>
        <end position="114"/>
    </location>
</feature>
<keyword evidence="4 7" id="KW-1133">Transmembrane helix</keyword>
<dbReference type="PROSITE" id="PS00610">
    <property type="entry name" value="NA_NEUROTRAN_SYMP_1"/>
    <property type="match status" value="1"/>
</dbReference>
<feature type="transmembrane region" description="Helical" evidence="7">
    <location>
        <begin position="340"/>
        <end position="360"/>
    </location>
</feature>
<proteinExistence type="inferred from homology"/>
<sequence>MKIARFSRIGFILAAAGSAVGLGNIWKFPYIAGESGGGAFVLIYLVTVLLIGFSILISEMLIGYMGRKDGVSSFESLAPKHKNIWKFAGFQSVTGLFIMTFYSVVIGWILHYIVTSTTSLPSSIQEAESTFTTMLYSDISTQLFYHTLVFLIITYILTKGIKGGIQRLNLLLMPTLMIIILGMFAYATTLDAFSQSLEFMFAPKWDKIDSGVFITAIGHAFFTLSLGMGAILTYSASMPKNSNLVQNAIWITLLDTVIAIIAGLMLFTFLYEYGSSPAKGPGLVFISLPTVFFEMGIIGNFFAILFFIALAFAGLTSAVSLVEPMIEYFIDRFKWSRLRASVSMGLFFYLFGIVALLSNTDAYKELLSFGSRNFFDWMDHIATSIMLPLAGLVMALFIGFAVEKQRVESIVKHQFGVVAFKVWYFSLRYITPVAMILLLLSLLEII</sequence>
<keyword evidence="2 6" id="KW-0813">Transport</keyword>
<dbReference type="OrthoDB" id="9762833at2"/>
<dbReference type="SUPFAM" id="SSF161070">
    <property type="entry name" value="SNF-like"/>
    <property type="match status" value="1"/>
</dbReference>
<feature type="transmembrane region" description="Helical" evidence="7">
    <location>
        <begin position="37"/>
        <end position="66"/>
    </location>
</feature>
<keyword evidence="9" id="KW-1185">Reference proteome</keyword>
<organism evidence="8 9">
    <name type="scientific">Sulfurimonas hongkongensis</name>
    <dbReference type="NCBI Taxonomy" id="1172190"/>
    <lineage>
        <taxon>Bacteria</taxon>
        <taxon>Pseudomonadati</taxon>
        <taxon>Campylobacterota</taxon>
        <taxon>Epsilonproteobacteria</taxon>
        <taxon>Campylobacterales</taxon>
        <taxon>Sulfurimonadaceae</taxon>
        <taxon>Sulfurimonas</taxon>
    </lineage>
</organism>
<keyword evidence="6" id="KW-0769">Symport</keyword>
<comment type="caution">
    <text evidence="8">The sequence shown here is derived from an EMBL/GenBank/DDBJ whole genome shotgun (WGS) entry which is preliminary data.</text>
</comment>